<accession>A0A212KD94</accession>
<reference evidence="8" key="1">
    <citation type="submission" date="2016-04" db="EMBL/GenBank/DDBJ databases">
        <authorList>
            <person name="Evans L.H."/>
            <person name="Alamgir A."/>
            <person name="Owens N."/>
            <person name="Weber N.D."/>
            <person name="Virtaneva K."/>
            <person name="Barbian K."/>
            <person name="Babar A."/>
            <person name="Rosenke K."/>
        </authorList>
    </citation>
    <scope>NUCLEOTIDE SEQUENCE</scope>
    <source>
        <strain evidence="8">86</strain>
    </source>
</reference>
<evidence type="ECO:0000256" key="1">
    <source>
        <dbReference type="ARBA" id="ARBA00009369"/>
    </source>
</evidence>
<dbReference type="InterPro" id="IPR042177">
    <property type="entry name" value="Cell/Rod_1"/>
</dbReference>
<dbReference type="InterPro" id="IPR007221">
    <property type="entry name" value="MreC"/>
</dbReference>
<gene>
    <name evidence="8" type="ORF">KL86DPRO_50238</name>
</gene>
<evidence type="ECO:0000313" key="8">
    <source>
        <dbReference type="EMBL" id="SBW09663.1"/>
    </source>
</evidence>
<evidence type="ECO:0000256" key="6">
    <source>
        <dbReference type="SAM" id="MobiDB-lite"/>
    </source>
</evidence>
<dbReference type="NCBIfam" id="TIGR00219">
    <property type="entry name" value="mreC"/>
    <property type="match status" value="1"/>
</dbReference>
<sequence length="286" mass="30173">MPGSWVKAEATRLWGDYVALVGVAEENARLREEANRAEQYLASVREDLAELARLRSLMGVTPPDNWHSLGTRVLAGRFGPGSSLETVMIDRGFATGAAVGTPLVTHQGLVGRVFRASPHIATVLLITDQTFRVPVITSEGRVPGVLVGGGPQAKLEVRYMAPNIPVRVGEMLVTSGLDNAFPKGLPVARVISVEPGAQTLFQQVQAEPFAAPDALEEALLLIPPADWPTGAAMHNTLPADLQRPLPAQQARSAPAPAAQPQPAAAPPAQRRDAARTIPAGPSGATR</sequence>
<evidence type="ECO:0000256" key="2">
    <source>
        <dbReference type="ARBA" id="ARBA00013855"/>
    </source>
</evidence>
<dbReference type="InterPro" id="IPR042175">
    <property type="entry name" value="Cell/Rod_MreC_2"/>
</dbReference>
<evidence type="ECO:0000256" key="5">
    <source>
        <dbReference type="SAM" id="Coils"/>
    </source>
</evidence>
<dbReference type="InterPro" id="IPR055342">
    <property type="entry name" value="MreC_beta-barrel_core"/>
</dbReference>
<dbReference type="PANTHER" id="PTHR34138:SF1">
    <property type="entry name" value="CELL SHAPE-DETERMINING PROTEIN MREC"/>
    <property type="match status" value="1"/>
</dbReference>
<dbReference type="GO" id="GO:0008360">
    <property type="term" value="P:regulation of cell shape"/>
    <property type="evidence" value="ECO:0007669"/>
    <property type="project" value="UniProtKB-KW"/>
</dbReference>
<keyword evidence="3" id="KW-0133">Cell shape</keyword>
<dbReference type="PANTHER" id="PTHR34138">
    <property type="entry name" value="CELL SHAPE-DETERMINING PROTEIN MREC"/>
    <property type="match status" value="1"/>
</dbReference>
<proteinExistence type="inferred from homology"/>
<dbReference type="Pfam" id="PF04085">
    <property type="entry name" value="MreC"/>
    <property type="match status" value="1"/>
</dbReference>
<dbReference type="AlphaFoldDB" id="A0A212KD94"/>
<evidence type="ECO:0000256" key="3">
    <source>
        <dbReference type="ARBA" id="ARBA00022960"/>
    </source>
</evidence>
<dbReference type="EMBL" id="FLUQ01000005">
    <property type="protein sequence ID" value="SBW09663.1"/>
    <property type="molecule type" value="Genomic_DNA"/>
</dbReference>
<feature type="compositionally biased region" description="Low complexity" evidence="6">
    <location>
        <begin position="244"/>
        <end position="256"/>
    </location>
</feature>
<dbReference type="GO" id="GO:0005886">
    <property type="term" value="C:plasma membrane"/>
    <property type="evidence" value="ECO:0007669"/>
    <property type="project" value="TreeGrafter"/>
</dbReference>
<feature type="domain" description="Rod shape-determining protein MreC beta-barrel core" evidence="7">
    <location>
        <begin position="82"/>
        <end position="220"/>
    </location>
</feature>
<dbReference type="Gene3D" id="2.40.10.340">
    <property type="entry name" value="Rod shape-determining protein MreC, domain 1"/>
    <property type="match status" value="1"/>
</dbReference>
<dbReference type="Gene3D" id="2.40.10.350">
    <property type="entry name" value="Rod shape-determining protein MreC, domain 2"/>
    <property type="match status" value="1"/>
</dbReference>
<protein>
    <recommendedName>
        <fullName evidence="2">Cell shape-determining protein MreC</fullName>
    </recommendedName>
    <alternativeName>
        <fullName evidence="4">Cell shape protein MreC</fullName>
    </alternativeName>
</protein>
<feature type="coiled-coil region" evidence="5">
    <location>
        <begin position="20"/>
        <end position="54"/>
    </location>
</feature>
<evidence type="ECO:0000256" key="4">
    <source>
        <dbReference type="ARBA" id="ARBA00032089"/>
    </source>
</evidence>
<keyword evidence="5" id="KW-0175">Coiled coil</keyword>
<feature type="region of interest" description="Disordered" evidence="6">
    <location>
        <begin position="244"/>
        <end position="286"/>
    </location>
</feature>
<organism evidence="8">
    <name type="scientific">uncultured delta proteobacterium</name>
    <dbReference type="NCBI Taxonomy" id="34034"/>
    <lineage>
        <taxon>Bacteria</taxon>
        <taxon>Deltaproteobacteria</taxon>
        <taxon>environmental samples</taxon>
    </lineage>
</organism>
<comment type="similarity">
    <text evidence="1">Belongs to the MreC family.</text>
</comment>
<evidence type="ECO:0000259" key="7">
    <source>
        <dbReference type="Pfam" id="PF04085"/>
    </source>
</evidence>
<name>A0A212KD94_9DELT</name>